<gene>
    <name evidence="8" type="ORF">CTRG_04031</name>
</gene>
<organism evidence="8 9">
    <name type="scientific">Candida tropicalis (strain ATCC MYA-3404 / T1)</name>
    <name type="common">Yeast</name>
    <dbReference type="NCBI Taxonomy" id="294747"/>
    <lineage>
        <taxon>Eukaryota</taxon>
        <taxon>Fungi</taxon>
        <taxon>Dikarya</taxon>
        <taxon>Ascomycota</taxon>
        <taxon>Saccharomycotina</taxon>
        <taxon>Pichiomycetes</taxon>
        <taxon>Debaryomycetaceae</taxon>
        <taxon>Candida/Lodderomyces clade</taxon>
        <taxon>Candida</taxon>
    </lineage>
</organism>
<dbReference type="Pfam" id="PF01184">
    <property type="entry name" value="Gpr1_Fun34_YaaH"/>
    <property type="match status" value="1"/>
</dbReference>
<dbReference type="VEuPathDB" id="FungiDB:CTRG_04031"/>
<dbReference type="PANTHER" id="PTHR31123">
    <property type="entry name" value="ACCUMULATION OF DYADS PROTEIN 2-RELATED"/>
    <property type="match status" value="1"/>
</dbReference>
<dbReference type="eggNOG" id="ENOG502QUJS">
    <property type="taxonomic scope" value="Eukaryota"/>
</dbReference>
<dbReference type="RefSeq" id="XP_002549734.1">
    <property type="nucleotide sequence ID" value="XM_002549688.1"/>
</dbReference>
<feature type="transmembrane region" description="Helical" evidence="7">
    <location>
        <begin position="219"/>
        <end position="236"/>
    </location>
</feature>
<dbReference type="GO" id="GO:0005886">
    <property type="term" value="C:plasma membrane"/>
    <property type="evidence" value="ECO:0007669"/>
    <property type="project" value="TreeGrafter"/>
</dbReference>
<dbReference type="GeneID" id="8297009"/>
<dbReference type="PANTHER" id="PTHR31123:SF1">
    <property type="entry name" value="ACCUMULATION OF DYADS PROTEIN 2-RELATED"/>
    <property type="match status" value="1"/>
</dbReference>
<feature type="transmembrane region" description="Helical" evidence="7">
    <location>
        <begin position="70"/>
        <end position="87"/>
    </location>
</feature>
<feature type="transmembrane region" description="Helical" evidence="7">
    <location>
        <begin position="162"/>
        <end position="182"/>
    </location>
</feature>
<protein>
    <submittedName>
        <fullName evidence="8">Protein FUN34</fullName>
    </submittedName>
</protein>
<evidence type="ECO:0000256" key="1">
    <source>
        <dbReference type="ARBA" id="ARBA00004141"/>
    </source>
</evidence>
<evidence type="ECO:0000313" key="9">
    <source>
        <dbReference type="Proteomes" id="UP000002037"/>
    </source>
</evidence>
<keyword evidence="4 7" id="KW-1133">Transmembrane helix</keyword>
<proteinExistence type="inferred from homology"/>
<keyword evidence="3 7" id="KW-0812">Transmembrane</keyword>
<evidence type="ECO:0000313" key="8">
    <source>
        <dbReference type="EMBL" id="EER32360.1"/>
    </source>
</evidence>
<keyword evidence="5 7" id="KW-0472">Membrane</keyword>
<dbReference type="InterPro" id="IPR051633">
    <property type="entry name" value="AceTr"/>
</dbReference>
<feature type="region of interest" description="Disordered" evidence="6">
    <location>
        <begin position="1"/>
        <end position="22"/>
    </location>
</feature>
<dbReference type="KEGG" id="ctp:CTRG_04031"/>
<evidence type="ECO:0000256" key="7">
    <source>
        <dbReference type="SAM" id="Phobius"/>
    </source>
</evidence>
<name>C5MCT0_CANTT</name>
<sequence>MPSTSSQKSTNSSIIDPGDQPVNKVHITGDGGEFVIINNHKYYRHDLMAAFGGTLNPGAAPWPKININPAPLGLCGFALTTFVLSLYNARAEGITIPNVVVSLACFYGGAAQFFAGMWEFIAGNTFGVTALTSYGAFWLSYAAILIDNFGILAAYEGNEEQIPSAIGFFLLGWTIFTFMLWLNTMKSTLSFSALFFFLFVTFIFLAAGELSGKVGVTRAGGVLGVITAFIAWYNALAGTANSSNSYFQPYSIPLPGNVMLKE</sequence>
<evidence type="ECO:0000256" key="4">
    <source>
        <dbReference type="ARBA" id="ARBA00022989"/>
    </source>
</evidence>
<evidence type="ECO:0000256" key="5">
    <source>
        <dbReference type="ARBA" id="ARBA00023136"/>
    </source>
</evidence>
<dbReference type="InterPro" id="IPR047622">
    <property type="entry name" value="GPR1_FUN34_YAAH"/>
</dbReference>
<comment type="subcellular location">
    <subcellularLocation>
        <location evidence="1">Membrane</location>
        <topology evidence="1">Multi-pass membrane protein</topology>
    </subcellularLocation>
</comment>
<comment type="similarity">
    <text evidence="2">Belongs to the acetate uptake transporter (AceTr) (TC 2.A.96) family.</text>
</comment>
<evidence type="ECO:0000256" key="2">
    <source>
        <dbReference type="ARBA" id="ARBA00005587"/>
    </source>
</evidence>
<evidence type="ECO:0000256" key="3">
    <source>
        <dbReference type="ARBA" id="ARBA00022692"/>
    </source>
</evidence>
<feature type="compositionally biased region" description="Low complexity" evidence="6">
    <location>
        <begin position="1"/>
        <end position="13"/>
    </location>
</feature>
<dbReference type="EMBL" id="GG692399">
    <property type="protein sequence ID" value="EER32360.1"/>
    <property type="molecule type" value="Genomic_DNA"/>
</dbReference>
<feature type="transmembrane region" description="Helical" evidence="7">
    <location>
        <begin position="138"/>
        <end position="155"/>
    </location>
</feature>
<dbReference type="NCBIfam" id="NF038013">
    <property type="entry name" value="AceTr_1"/>
    <property type="match status" value="1"/>
</dbReference>
<reference evidence="8 9" key="1">
    <citation type="journal article" date="2009" name="Nature">
        <title>Evolution of pathogenicity and sexual reproduction in eight Candida genomes.</title>
        <authorList>
            <person name="Butler G."/>
            <person name="Rasmussen M.D."/>
            <person name="Lin M.F."/>
            <person name="Santos M.A."/>
            <person name="Sakthikumar S."/>
            <person name="Munro C.A."/>
            <person name="Rheinbay E."/>
            <person name="Grabherr M."/>
            <person name="Forche A."/>
            <person name="Reedy J.L."/>
            <person name="Agrafioti I."/>
            <person name="Arnaud M.B."/>
            <person name="Bates S."/>
            <person name="Brown A.J."/>
            <person name="Brunke S."/>
            <person name="Costanzo M.C."/>
            <person name="Fitzpatrick D.A."/>
            <person name="de Groot P.W."/>
            <person name="Harris D."/>
            <person name="Hoyer L.L."/>
            <person name="Hube B."/>
            <person name="Klis F.M."/>
            <person name="Kodira C."/>
            <person name="Lennard N."/>
            <person name="Logue M.E."/>
            <person name="Martin R."/>
            <person name="Neiman A.M."/>
            <person name="Nikolaou E."/>
            <person name="Quail M.A."/>
            <person name="Quinn J."/>
            <person name="Santos M.C."/>
            <person name="Schmitzberger F.F."/>
            <person name="Sherlock G."/>
            <person name="Shah P."/>
            <person name="Silverstein K.A."/>
            <person name="Skrzypek M.S."/>
            <person name="Soll D."/>
            <person name="Staggs R."/>
            <person name="Stansfield I."/>
            <person name="Stumpf M.P."/>
            <person name="Sudbery P.E."/>
            <person name="Srikantha T."/>
            <person name="Zeng Q."/>
            <person name="Berman J."/>
            <person name="Berriman M."/>
            <person name="Heitman J."/>
            <person name="Gow N.A."/>
            <person name="Lorenz M.C."/>
            <person name="Birren B.W."/>
            <person name="Kellis M."/>
            <person name="Cuomo C.A."/>
        </authorList>
    </citation>
    <scope>NUCLEOTIDE SEQUENCE [LARGE SCALE GENOMIC DNA]</scope>
    <source>
        <strain evidence="9">ATCC MYA-3404 / T1</strain>
    </source>
</reference>
<evidence type="ECO:0000256" key="6">
    <source>
        <dbReference type="SAM" id="MobiDB-lite"/>
    </source>
</evidence>
<feature type="transmembrane region" description="Helical" evidence="7">
    <location>
        <begin position="188"/>
        <end position="207"/>
    </location>
</feature>
<dbReference type="HOGENOM" id="CLU_051062_0_0_1"/>
<dbReference type="PROSITE" id="PS01114">
    <property type="entry name" value="GPR1_FUN34_YAAH"/>
    <property type="match status" value="1"/>
</dbReference>
<dbReference type="Proteomes" id="UP000002037">
    <property type="component" value="Unassembled WGS sequence"/>
</dbReference>
<dbReference type="STRING" id="294747.C5MCT0"/>
<dbReference type="GO" id="GO:0015123">
    <property type="term" value="F:acetate transmembrane transporter activity"/>
    <property type="evidence" value="ECO:0007669"/>
    <property type="project" value="TreeGrafter"/>
</dbReference>
<dbReference type="InterPro" id="IPR000791">
    <property type="entry name" value="Gpr1/Fun34/SatP-like"/>
</dbReference>
<feature type="transmembrane region" description="Helical" evidence="7">
    <location>
        <begin position="99"/>
        <end position="118"/>
    </location>
</feature>
<keyword evidence="9" id="KW-1185">Reference proteome</keyword>
<dbReference type="AlphaFoldDB" id="C5MCT0"/>
<accession>C5MCT0</accession>
<dbReference type="OrthoDB" id="3648309at2759"/>